<reference evidence="13 14" key="1">
    <citation type="submission" date="2019-07" db="EMBL/GenBank/DDBJ databases">
        <title>Gramella aestuarii sp. nov., isolated from a tidal flat, and emended description of Gramella echinicola.</title>
        <authorList>
            <person name="Liu L."/>
        </authorList>
    </citation>
    <scope>NUCLEOTIDE SEQUENCE [LARGE SCALE GENOMIC DNA]</scope>
    <source>
        <strain evidence="13 14">BS12</strain>
    </source>
</reference>
<keyword evidence="4" id="KW-0049">Antioxidant</keyword>
<dbReference type="CDD" id="cd02970">
    <property type="entry name" value="PRX_like2"/>
    <property type="match status" value="1"/>
</dbReference>
<evidence type="ECO:0000256" key="4">
    <source>
        <dbReference type="ARBA" id="ARBA00022862"/>
    </source>
</evidence>
<evidence type="ECO:0000256" key="11">
    <source>
        <dbReference type="ARBA" id="ARBA00049091"/>
    </source>
</evidence>
<dbReference type="InterPro" id="IPR013766">
    <property type="entry name" value="Thioredoxin_domain"/>
</dbReference>
<organism evidence="13 14">
    <name type="scientific">Christiangramia aestuarii</name>
    <dbReference type="NCBI Taxonomy" id="1028746"/>
    <lineage>
        <taxon>Bacteria</taxon>
        <taxon>Pseudomonadati</taxon>
        <taxon>Bacteroidota</taxon>
        <taxon>Flavobacteriia</taxon>
        <taxon>Flavobacteriales</taxon>
        <taxon>Flavobacteriaceae</taxon>
        <taxon>Christiangramia</taxon>
    </lineage>
</organism>
<dbReference type="Proteomes" id="UP000460416">
    <property type="component" value="Unassembled WGS sequence"/>
</dbReference>
<dbReference type="EMBL" id="VJVW01000006">
    <property type="protein sequence ID" value="MUP43721.1"/>
    <property type="molecule type" value="Genomic_DNA"/>
</dbReference>
<evidence type="ECO:0000313" key="13">
    <source>
        <dbReference type="EMBL" id="MUP43721.1"/>
    </source>
</evidence>
<dbReference type="GO" id="GO:0045454">
    <property type="term" value="P:cell redox homeostasis"/>
    <property type="evidence" value="ECO:0007669"/>
    <property type="project" value="TreeGrafter"/>
</dbReference>
<dbReference type="GO" id="GO:0005737">
    <property type="term" value="C:cytoplasm"/>
    <property type="evidence" value="ECO:0007669"/>
    <property type="project" value="TreeGrafter"/>
</dbReference>
<dbReference type="InterPro" id="IPR036249">
    <property type="entry name" value="Thioredoxin-like_sf"/>
</dbReference>
<protein>
    <recommendedName>
        <fullName evidence="2">thioredoxin-dependent peroxiredoxin</fullName>
        <ecNumber evidence="2">1.11.1.24</ecNumber>
    </recommendedName>
    <alternativeName>
        <fullName evidence="8">Thioredoxin peroxidase</fullName>
    </alternativeName>
    <alternativeName>
        <fullName evidence="10">Thioredoxin-dependent peroxiredoxin Bcp</fullName>
    </alternativeName>
</protein>
<dbReference type="EC" id="1.11.1.24" evidence="2"/>
<evidence type="ECO:0000256" key="5">
    <source>
        <dbReference type="ARBA" id="ARBA00023002"/>
    </source>
</evidence>
<evidence type="ECO:0000313" key="14">
    <source>
        <dbReference type="Proteomes" id="UP000460416"/>
    </source>
</evidence>
<dbReference type="Gene3D" id="3.40.30.10">
    <property type="entry name" value="Glutaredoxin"/>
    <property type="match status" value="1"/>
</dbReference>
<dbReference type="PROSITE" id="PS51352">
    <property type="entry name" value="THIOREDOXIN_2"/>
    <property type="match status" value="1"/>
</dbReference>
<evidence type="ECO:0000256" key="7">
    <source>
        <dbReference type="ARBA" id="ARBA00023284"/>
    </source>
</evidence>
<comment type="function">
    <text evidence="1">Thiol-specific peroxidase that catalyzes the reduction of hydrogen peroxide and organic hydroperoxides to water and alcohols, respectively. Plays a role in cell protection against oxidative stress by detoxifying peroxides and as sensor of hydrogen peroxide-mediated signaling events.</text>
</comment>
<keyword evidence="7" id="KW-0676">Redox-active center</keyword>
<dbReference type="AlphaFoldDB" id="A0A7K1LT03"/>
<dbReference type="GO" id="GO:0008379">
    <property type="term" value="F:thioredoxin peroxidase activity"/>
    <property type="evidence" value="ECO:0007669"/>
    <property type="project" value="TreeGrafter"/>
</dbReference>
<evidence type="ECO:0000256" key="6">
    <source>
        <dbReference type="ARBA" id="ARBA00023157"/>
    </source>
</evidence>
<keyword evidence="6" id="KW-1015">Disulfide bond</keyword>
<proteinExistence type="inferred from homology"/>
<dbReference type="Pfam" id="PF00578">
    <property type="entry name" value="AhpC-TSA"/>
    <property type="match status" value="1"/>
</dbReference>
<comment type="catalytic activity">
    <reaction evidence="11">
        <text>a hydroperoxide + [thioredoxin]-dithiol = an alcohol + [thioredoxin]-disulfide + H2O</text>
        <dbReference type="Rhea" id="RHEA:62620"/>
        <dbReference type="Rhea" id="RHEA-COMP:10698"/>
        <dbReference type="Rhea" id="RHEA-COMP:10700"/>
        <dbReference type="ChEBI" id="CHEBI:15377"/>
        <dbReference type="ChEBI" id="CHEBI:29950"/>
        <dbReference type="ChEBI" id="CHEBI:30879"/>
        <dbReference type="ChEBI" id="CHEBI:35924"/>
        <dbReference type="ChEBI" id="CHEBI:50058"/>
        <dbReference type="EC" id="1.11.1.24"/>
    </reaction>
</comment>
<evidence type="ECO:0000256" key="3">
    <source>
        <dbReference type="ARBA" id="ARBA00022559"/>
    </source>
</evidence>
<keyword evidence="14" id="KW-1185">Reference proteome</keyword>
<keyword evidence="3" id="KW-0575">Peroxidase</keyword>
<evidence type="ECO:0000256" key="10">
    <source>
        <dbReference type="ARBA" id="ARBA00042639"/>
    </source>
</evidence>
<evidence type="ECO:0000256" key="1">
    <source>
        <dbReference type="ARBA" id="ARBA00003330"/>
    </source>
</evidence>
<evidence type="ECO:0000256" key="2">
    <source>
        <dbReference type="ARBA" id="ARBA00013017"/>
    </source>
</evidence>
<comment type="similarity">
    <text evidence="9">Belongs to the peroxiredoxin family. BCP/PrxQ subfamily.</text>
</comment>
<dbReference type="InterPro" id="IPR000866">
    <property type="entry name" value="AhpC/TSA"/>
</dbReference>
<comment type="caution">
    <text evidence="13">The sequence shown here is derived from an EMBL/GenBank/DDBJ whole genome shotgun (WGS) entry which is preliminary data.</text>
</comment>
<keyword evidence="5" id="KW-0560">Oxidoreductase</keyword>
<dbReference type="RefSeq" id="WP_156277677.1">
    <property type="nucleotide sequence ID" value="NZ_BAABGI010000001.1"/>
</dbReference>
<gene>
    <name evidence="13" type="ORF">FLP08_14155</name>
</gene>
<accession>A0A7K1LT03</accession>
<evidence type="ECO:0000256" key="9">
    <source>
        <dbReference type="ARBA" id="ARBA00038489"/>
    </source>
</evidence>
<feature type="domain" description="Thioredoxin" evidence="12">
    <location>
        <begin position="50"/>
        <end position="222"/>
    </location>
</feature>
<dbReference type="GO" id="GO:0034599">
    <property type="term" value="P:cellular response to oxidative stress"/>
    <property type="evidence" value="ECO:0007669"/>
    <property type="project" value="TreeGrafter"/>
</dbReference>
<dbReference type="InterPro" id="IPR050924">
    <property type="entry name" value="Peroxiredoxin_BCP/PrxQ"/>
</dbReference>
<dbReference type="PANTHER" id="PTHR42801">
    <property type="entry name" value="THIOREDOXIN-DEPENDENT PEROXIDE REDUCTASE"/>
    <property type="match status" value="1"/>
</dbReference>
<dbReference type="SUPFAM" id="SSF52833">
    <property type="entry name" value="Thioredoxin-like"/>
    <property type="match status" value="1"/>
</dbReference>
<dbReference type="OrthoDB" id="9809746at2"/>
<evidence type="ECO:0000259" key="12">
    <source>
        <dbReference type="PROSITE" id="PS51352"/>
    </source>
</evidence>
<evidence type="ECO:0000256" key="8">
    <source>
        <dbReference type="ARBA" id="ARBA00032824"/>
    </source>
</evidence>
<sequence length="222" mass="24764">MSLRTETPSYQDGLKELQGNLSNMLPGEALAIFEEDATALEAQHQDILKLSKGDLAPNFILNNAVGETIQLNNLLQEGKVVLVFYRGSWCPYCNLQLKQYQQVLDRMEDLGAQLVAVSPQTPDESLNLKEKNELDFQVLSDPANLVARKYTSVFRNADKPVKAMADLGIDFNSYYSDDSQELPVPAVFIIEKDGKVSFTRATGGDYRNRVEPSEIIDELAKS</sequence>
<dbReference type="PANTHER" id="PTHR42801:SF7">
    <property type="entry name" value="SLL1159 PROTEIN"/>
    <property type="match status" value="1"/>
</dbReference>
<name>A0A7K1LT03_9FLAO</name>